<dbReference type="InterPro" id="IPR006026">
    <property type="entry name" value="Peptidase_Metallo"/>
</dbReference>
<dbReference type="Proteomes" id="UP000050816">
    <property type="component" value="Unassembled WGS sequence"/>
</dbReference>
<protein>
    <submittedName>
        <fullName evidence="6">Peptidase M10A and M12B matrixin and adamalysin</fullName>
    </submittedName>
</protein>
<proteinExistence type="predicted"/>
<reference evidence="6 7" key="1">
    <citation type="journal article" date="2015" name="Genome Announc.">
        <title>Expanding the biotechnology potential of lactobacilli through comparative genomics of 213 strains and associated genera.</title>
        <authorList>
            <person name="Sun Z."/>
            <person name="Harris H.M."/>
            <person name="McCann A."/>
            <person name="Guo C."/>
            <person name="Argimon S."/>
            <person name="Zhang W."/>
            <person name="Yang X."/>
            <person name="Jeffery I.B."/>
            <person name="Cooney J.C."/>
            <person name="Kagawa T.F."/>
            <person name="Liu W."/>
            <person name="Song Y."/>
            <person name="Salvetti E."/>
            <person name="Wrobel A."/>
            <person name="Rasinkangas P."/>
            <person name="Parkhill J."/>
            <person name="Rea M.C."/>
            <person name="O'Sullivan O."/>
            <person name="Ritari J."/>
            <person name="Douillard F.P."/>
            <person name="Paul Ross R."/>
            <person name="Yang R."/>
            <person name="Briner A.E."/>
            <person name="Felis G.E."/>
            <person name="de Vos W.M."/>
            <person name="Barrangou R."/>
            <person name="Klaenhammer T.R."/>
            <person name="Caufield P.W."/>
            <person name="Cui Y."/>
            <person name="Zhang H."/>
            <person name="O'Toole P.W."/>
        </authorList>
    </citation>
    <scope>NUCLEOTIDE SEQUENCE [LARGE SCALE GENOMIC DNA]</scope>
    <source>
        <strain evidence="6 7">DSM 15946</strain>
    </source>
</reference>
<evidence type="ECO:0000256" key="3">
    <source>
        <dbReference type="ARBA" id="ARBA00022801"/>
    </source>
</evidence>
<dbReference type="GO" id="GO:0031012">
    <property type="term" value="C:extracellular matrix"/>
    <property type="evidence" value="ECO:0007669"/>
    <property type="project" value="InterPro"/>
</dbReference>
<dbReference type="InterPro" id="IPR024079">
    <property type="entry name" value="MetalloPept_cat_dom_sf"/>
</dbReference>
<keyword evidence="4" id="KW-0862">Zinc</keyword>
<evidence type="ECO:0000256" key="2">
    <source>
        <dbReference type="ARBA" id="ARBA00022723"/>
    </source>
</evidence>
<keyword evidence="2" id="KW-0479">Metal-binding</keyword>
<dbReference type="AlphaFoldDB" id="A0A0R1U3P2"/>
<dbReference type="PATRIC" id="fig|1423760.3.peg.609"/>
<dbReference type="SMART" id="SM00235">
    <property type="entry name" value="ZnMc"/>
    <property type="match status" value="1"/>
</dbReference>
<sequence>MRFHRFVTVLFYTLLFSGGIWFYQTNQPFQNRVNLTATQAQQAVTNLGRRLTGQKTTHQAAKATHNDINGADSGQWTTNQATIYLDMQNETLQTAMKEAILTWNATGCFTFKIVNQKSQANLIATTMDKTDDQAAGLTDMAVNTTTGYFIRGHVYLNAAYLLNPAYGYTHERIVNTAEHELGHAIGLSHTGQISVMQPAGSNYSIQPADVAAVQKLYQPAAKQ</sequence>
<dbReference type="Gene3D" id="3.40.390.10">
    <property type="entry name" value="Collagenase (Catalytic Domain)"/>
    <property type="match status" value="1"/>
</dbReference>
<dbReference type="RefSeq" id="WP_056955463.1">
    <property type="nucleotide sequence ID" value="NZ_AZFK01000084.1"/>
</dbReference>
<evidence type="ECO:0000256" key="4">
    <source>
        <dbReference type="ARBA" id="ARBA00022833"/>
    </source>
</evidence>
<dbReference type="GO" id="GO:0004222">
    <property type="term" value="F:metalloendopeptidase activity"/>
    <property type="evidence" value="ECO:0007669"/>
    <property type="project" value="InterPro"/>
</dbReference>
<dbReference type="SUPFAM" id="SSF55486">
    <property type="entry name" value="Metalloproteases ('zincins'), catalytic domain"/>
    <property type="match status" value="1"/>
</dbReference>
<dbReference type="GO" id="GO:0006508">
    <property type="term" value="P:proteolysis"/>
    <property type="evidence" value="ECO:0007669"/>
    <property type="project" value="UniProtKB-KW"/>
</dbReference>
<keyword evidence="1" id="KW-0645">Protease</keyword>
<evidence type="ECO:0000313" key="6">
    <source>
        <dbReference type="EMBL" id="KRL87920.1"/>
    </source>
</evidence>
<dbReference type="GO" id="GO:0008270">
    <property type="term" value="F:zinc ion binding"/>
    <property type="evidence" value="ECO:0007669"/>
    <property type="project" value="InterPro"/>
</dbReference>
<dbReference type="CDD" id="cd04268">
    <property type="entry name" value="ZnMc_MMP_like"/>
    <property type="match status" value="1"/>
</dbReference>
<dbReference type="Pfam" id="PF00413">
    <property type="entry name" value="Peptidase_M10"/>
    <property type="match status" value="1"/>
</dbReference>
<feature type="domain" description="Peptidase metallopeptidase" evidence="5">
    <location>
        <begin position="72"/>
        <end position="219"/>
    </location>
</feature>
<gene>
    <name evidence="6" type="ORF">FC43_GL000585</name>
</gene>
<name>A0A0R1U3P2_9LACO</name>
<organism evidence="6 7">
    <name type="scientific">Limosilactobacillus ingluviei DSM 15946</name>
    <dbReference type="NCBI Taxonomy" id="1423760"/>
    <lineage>
        <taxon>Bacteria</taxon>
        <taxon>Bacillati</taxon>
        <taxon>Bacillota</taxon>
        <taxon>Bacilli</taxon>
        <taxon>Lactobacillales</taxon>
        <taxon>Lactobacillaceae</taxon>
        <taxon>Limosilactobacillus</taxon>
    </lineage>
</organism>
<evidence type="ECO:0000256" key="1">
    <source>
        <dbReference type="ARBA" id="ARBA00022670"/>
    </source>
</evidence>
<dbReference type="InterPro" id="IPR001818">
    <property type="entry name" value="Pept_M10_metallopeptidase"/>
</dbReference>
<comment type="caution">
    <text evidence="6">The sequence shown here is derived from an EMBL/GenBank/DDBJ whole genome shotgun (WGS) entry which is preliminary data.</text>
</comment>
<evidence type="ECO:0000259" key="5">
    <source>
        <dbReference type="SMART" id="SM00235"/>
    </source>
</evidence>
<keyword evidence="3" id="KW-0378">Hydrolase</keyword>
<dbReference type="EMBL" id="AZFK01000084">
    <property type="protein sequence ID" value="KRL87920.1"/>
    <property type="molecule type" value="Genomic_DNA"/>
</dbReference>
<evidence type="ECO:0000313" key="7">
    <source>
        <dbReference type="Proteomes" id="UP000050816"/>
    </source>
</evidence>
<accession>A0A0R1U3P2</accession>